<name>A0ABR0C4S8_PURLI</name>
<gene>
    <name evidence="2" type="ORF">Purlil1_4378</name>
</gene>
<feature type="region of interest" description="Disordered" evidence="1">
    <location>
        <begin position="296"/>
        <end position="319"/>
    </location>
</feature>
<reference evidence="2 3" key="1">
    <citation type="journal article" date="2024" name="Microbiol. Resour. Announc.">
        <title>Genome annotations for the ascomycete fungi Trichoderma harzianum, Trichoderma aggressivum, and Purpureocillium lilacinum.</title>
        <authorList>
            <person name="Beijen E.P.W."/>
            <person name="Ohm R.A."/>
        </authorList>
    </citation>
    <scope>NUCLEOTIDE SEQUENCE [LARGE SCALE GENOMIC DNA]</scope>
    <source>
        <strain evidence="2 3">CBS 150709</strain>
    </source>
</reference>
<dbReference type="EMBL" id="JAWRVI010000012">
    <property type="protein sequence ID" value="KAK4091364.1"/>
    <property type="molecule type" value="Genomic_DNA"/>
</dbReference>
<feature type="compositionally biased region" description="Basic residues" evidence="1">
    <location>
        <begin position="47"/>
        <end position="59"/>
    </location>
</feature>
<evidence type="ECO:0000313" key="3">
    <source>
        <dbReference type="Proteomes" id="UP001287286"/>
    </source>
</evidence>
<organism evidence="2 3">
    <name type="scientific">Purpureocillium lilacinum</name>
    <name type="common">Paecilomyces lilacinus</name>
    <dbReference type="NCBI Taxonomy" id="33203"/>
    <lineage>
        <taxon>Eukaryota</taxon>
        <taxon>Fungi</taxon>
        <taxon>Dikarya</taxon>
        <taxon>Ascomycota</taxon>
        <taxon>Pezizomycotina</taxon>
        <taxon>Sordariomycetes</taxon>
        <taxon>Hypocreomycetidae</taxon>
        <taxon>Hypocreales</taxon>
        <taxon>Ophiocordycipitaceae</taxon>
        <taxon>Purpureocillium</taxon>
    </lineage>
</organism>
<protein>
    <submittedName>
        <fullName evidence="2">Uncharacterized protein</fullName>
    </submittedName>
</protein>
<comment type="caution">
    <text evidence="2">The sequence shown here is derived from an EMBL/GenBank/DDBJ whole genome shotgun (WGS) entry which is preliminary data.</text>
</comment>
<evidence type="ECO:0000313" key="2">
    <source>
        <dbReference type="EMBL" id="KAK4091364.1"/>
    </source>
</evidence>
<feature type="region of interest" description="Disordered" evidence="1">
    <location>
        <begin position="1"/>
        <end position="59"/>
    </location>
</feature>
<dbReference type="Proteomes" id="UP001287286">
    <property type="component" value="Unassembled WGS sequence"/>
</dbReference>
<keyword evidence="3" id="KW-1185">Reference proteome</keyword>
<proteinExistence type="predicted"/>
<accession>A0ABR0C4S8</accession>
<evidence type="ECO:0000256" key="1">
    <source>
        <dbReference type="SAM" id="MobiDB-lite"/>
    </source>
</evidence>
<sequence length="481" mass="52288">MGHEKRSAQHAVSDAARRLTPPGRGVKGEPLGNGMEGMRDPRVGGRAARKGTKVGGREKRRKDRILRLGILFSDCGQGRRKEPLVVTCRAASGLVAPSPTCSSSSVVTALQHAGALPQAWYEALQALMQPSVHEQYEAGISDGTCAAPMGRFVMSGARCRCSFGGRAWGEQPCDATILGQAAKKLWDKVRDTRFLLAYRGSSVCLKVATKGVAPQHPFISGSQAVKHTPALGRDCSERCSCLVWVACLPSRAGSSAPCSQQGELPAVAQRQRRQWPCLIERVENAKAIAHRQFKNGRPRLRPFSPNPSHWPKDRLQGPPWMPDTLARRTEARHGIQVLPCLALVNPEPHITAGHLRAGVQMPHELSRRTCTASHCRVTGVATARAPVCQTLLPQLSIACPYCRPFFACRSEGSLPHGVKPSTSVEWHLEVKVSSNGTRSTPRVSCYRFSPPIKALRSLLPSFVHAAMSSPFAFEFVSRGHP</sequence>